<keyword evidence="1" id="KW-0812">Transmembrane</keyword>
<reference evidence="2 3" key="2">
    <citation type="submission" date="2016-08" db="EMBL/GenBank/DDBJ databases">
        <title>Pervasive Adenine N6-methylation of Active Genes in Fungi.</title>
        <authorList>
            <consortium name="DOE Joint Genome Institute"/>
            <person name="Mondo S.J."/>
            <person name="Dannebaum R.O."/>
            <person name="Kuo R.C."/>
            <person name="Labutti K."/>
            <person name="Haridas S."/>
            <person name="Kuo A."/>
            <person name="Salamov A."/>
            <person name="Ahrendt S.R."/>
            <person name="Lipzen A."/>
            <person name="Sullivan W."/>
            <person name="Andreopoulos W.B."/>
            <person name="Clum A."/>
            <person name="Lindquist E."/>
            <person name="Daum C."/>
            <person name="Ramamoorthy G.K."/>
            <person name="Gryganskyi A."/>
            <person name="Culley D."/>
            <person name="Magnuson J.K."/>
            <person name="James T.Y."/>
            <person name="O'Malley M.A."/>
            <person name="Stajich J.E."/>
            <person name="Spatafora J.W."/>
            <person name="Visel A."/>
            <person name="Grigoriev I.V."/>
        </authorList>
    </citation>
    <scope>NUCLEOTIDE SEQUENCE [LARGE SCALE GENOMIC DNA]</scope>
    <source>
        <strain evidence="3">finn</strain>
    </source>
</reference>
<keyword evidence="1" id="KW-1133">Transmembrane helix</keyword>
<dbReference type="AlphaFoldDB" id="A0A1Y1VC67"/>
<organism evidence="2 3">
    <name type="scientific">Piromyces finnis</name>
    <dbReference type="NCBI Taxonomy" id="1754191"/>
    <lineage>
        <taxon>Eukaryota</taxon>
        <taxon>Fungi</taxon>
        <taxon>Fungi incertae sedis</taxon>
        <taxon>Chytridiomycota</taxon>
        <taxon>Chytridiomycota incertae sedis</taxon>
        <taxon>Neocallimastigomycetes</taxon>
        <taxon>Neocallimastigales</taxon>
        <taxon>Neocallimastigaceae</taxon>
        <taxon>Piromyces</taxon>
    </lineage>
</organism>
<evidence type="ECO:0000256" key="1">
    <source>
        <dbReference type="SAM" id="Phobius"/>
    </source>
</evidence>
<sequence length="132" mass="15867">MDFDTILLLVFNITLVGGIITKIICKCISKYRKENKEENLRLKAEYQRIAKIIRKEEKEMQLSDDYKPTSYKEKTKMRKRRIKELLNDKNAGINDDFIEIKQRKEQEDKIFDLLKQEAQKNKQEKIEIQVNN</sequence>
<keyword evidence="3" id="KW-1185">Reference proteome</keyword>
<evidence type="ECO:0000313" key="3">
    <source>
        <dbReference type="Proteomes" id="UP000193719"/>
    </source>
</evidence>
<evidence type="ECO:0000313" key="2">
    <source>
        <dbReference type="EMBL" id="ORX51500.1"/>
    </source>
</evidence>
<comment type="caution">
    <text evidence="2">The sequence shown here is derived from an EMBL/GenBank/DDBJ whole genome shotgun (WGS) entry which is preliminary data.</text>
</comment>
<dbReference type="EMBL" id="MCFH01000018">
    <property type="protein sequence ID" value="ORX51500.1"/>
    <property type="molecule type" value="Genomic_DNA"/>
</dbReference>
<accession>A0A1Y1VC67</accession>
<name>A0A1Y1VC67_9FUNG</name>
<feature type="transmembrane region" description="Helical" evidence="1">
    <location>
        <begin position="6"/>
        <end position="25"/>
    </location>
</feature>
<dbReference type="OrthoDB" id="10621202at2759"/>
<dbReference type="Proteomes" id="UP000193719">
    <property type="component" value="Unassembled WGS sequence"/>
</dbReference>
<proteinExistence type="predicted"/>
<protein>
    <submittedName>
        <fullName evidence="2">Uncharacterized protein</fullName>
    </submittedName>
</protein>
<reference evidence="2 3" key="1">
    <citation type="submission" date="2016-08" db="EMBL/GenBank/DDBJ databases">
        <title>Genomes of anaerobic fungi encode conserved fungal cellulosomes for biomass hydrolysis.</title>
        <authorList>
            <consortium name="DOE Joint Genome Institute"/>
            <person name="Haitjema C.H."/>
            <person name="Gilmore S.P."/>
            <person name="Henske J.K."/>
            <person name="Solomon K.V."/>
            <person name="De Groot R."/>
            <person name="Kuo A."/>
            <person name="Mondo S.J."/>
            <person name="Salamov A.A."/>
            <person name="Labutti K."/>
            <person name="Zhao Z."/>
            <person name="Chiniquy J."/>
            <person name="Barry K."/>
            <person name="Brewer H.M."/>
            <person name="Purvine S.O."/>
            <person name="Wright A.T."/>
            <person name="Boxma B."/>
            <person name="Van Alen T."/>
            <person name="Hackstein J.H."/>
            <person name="Baker S.E."/>
            <person name="Grigoriev I.V."/>
            <person name="O'Malley M.A."/>
        </authorList>
    </citation>
    <scope>NUCLEOTIDE SEQUENCE [LARGE SCALE GENOMIC DNA]</scope>
    <source>
        <strain evidence="3">finn</strain>
    </source>
</reference>
<gene>
    <name evidence="2" type="ORF">BCR36DRAFT_351358</name>
</gene>
<keyword evidence="1" id="KW-0472">Membrane</keyword>